<dbReference type="GO" id="GO:0046872">
    <property type="term" value="F:metal ion binding"/>
    <property type="evidence" value="ECO:0007669"/>
    <property type="project" value="UniProtKB-KW"/>
</dbReference>
<dbReference type="PROSITE" id="PS00723">
    <property type="entry name" value="POLYPRENYL_SYNTHASE_1"/>
    <property type="match status" value="1"/>
</dbReference>
<dbReference type="GO" id="GO:0005739">
    <property type="term" value="C:mitochondrion"/>
    <property type="evidence" value="ECO:0007669"/>
    <property type="project" value="TreeGrafter"/>
</dbReference>
<dbReference type="PANTHER" id="PTHR12001">
    <property type="entry name" value="GERANYLGERANYL PYROPHOSPHATE SYNTHASE"/>
    <property type="match status" value="1"/>
</dbReference>
<dbReference type="Gene3D" id="3.40.30.10">
    <property type="entry name" value="Glutaredoxin"/>
    <property type="match status" value="1"/>
</dbReference>
<dbReference type="SFLD" id="SFLDS00005">
    <property type="entry name" value="Isoprenoid_Synthase_Type_I"/>
    <property type="match status" value="1"/>
</dbReference>
<evidence type="ECO:0000256" key="3">
    <source>
        <dbReference type="ARBA" id="ARBA00022679"/>
    </source>
</evidence>
<accession>A0A226E4I9</accession>
<sequence>MSSKFGPAIHFCRKTPVSKSVRNWIEKQYIPLKSNPGFPILSRGECFSTPPKLLSYAKRAIHHHSNYSSPPPAPGRLIQPITLTHRQLSTAWQSHQKAEPSIASSVDDDMKDIFIRIRQELSGREPDLCEVASYYFDGQGKAIRPMLAILMARAVNAHLRGEGSGSELLPGQKQLALVSEMIHTATLVHDDVIDRSDKRRGKPSVNALFGQRKSIVGGDYVLAKAGAMVARLDNNAVTEIFAQVLEDLVHGEFMQMGANEEKTERFAHYIGKTFNKTASLMAYSCKGVAILGGADENLVDKAFQYGKHLGIAFQLVDDLLDFISSTDAMGKPVAADLQLGLATAPVLFAAQKFPELNSLIERRFSEAGDVVKALDWVHKSDGLEETKFLAQKYCVEAVRYANNFKSSPFQKELVSLTEKVLNRTK</sequence>
<dbReference type="PANTHER" id="PTHR12001:SF69">
    <property type="entry name" value="ALL TRANS-POLYPRENYL-DIPHOSPHATE SYNTHASE PDSS1"/>
    <property type="match status" value="1"/>
</dbReference>
<keyword evidence="5" id="KW-0460">Magnesium</keyword>
<gene>
    <name evidence="8" type="ORF">Fcan01_13484</name>
</gene>
<dbReference type="STRING" id="158441.A0A226E4I9"/>
<proteinExistence type="inferred from homology"/>
<dbReference type="Gene3D" id="1.10.600.10">
    <property type="entry name" value="Farnesyl Diphosphate Synthase"/>
    <property type="match status" value="1"/>
</dbReference>
<dbReference type="InterPro" id="IPR008949">
    <property type="entry name" value="Isoprenoid_synthase_dom_sf"/>
</dbReference>
<dbReference type="Proteomes" id="UP000198287">
    <property type="component" value="Unassembled WGS sequence"/>
</dbReference>
<evidence type="ECO:0000256" key="6">
    <source>
        <dbReference type="ARBA" id="ARBA00023229"/>
    </source>
</evidence>
<dbReference type="InterPro" id="IPR000092">
    <property type="entry name" value="Polyprenyl_synt"/>
</dbReference>
<comment type="similarity">
    <text evidence="2 7">Belongs to the FPP/GGPP synthase family.</text>
</comment>
<protein>
    <submittedName>
        <fullName evidence="8">Decaprenyl-diphosphate synthase subunit 1</fullName>
    </submittedName>
</protein>
<dbReference type="EMBL" id="LNIX01000007">
    <property type="protein sequence ID" value="OXA52198.1"/>
    <property type="molecule type" value="Genomic_DNA"/>
</dbReference>
<keyword evidence="3 7" id="KW-0808">Transferase</keyword>
<name>A0A226E4I9_FOLCA</name>
<keyword evidence="6" id="KW-0414">Isoprene biosynthesis</keyword>
<dbReference type="PROSITE" id="PS00444">
    <property type="entry name" value="POLYPRENYL_SYNTHASE_2"/>
    <property type="match status" value="1"/>
</dbReference>
<organism evidence="8 9">
    <name type="scientific">Folsomia candida</name>
    <name type="common">Springtail</name>
    <dbReference type="NCBI Taxonomy" id="158441"/>
    <lineage>
        <taxon>Eukaryota</taxon>
        <taxon>Metazoa</taxon>
        <taxon>Ecdysozoa</taxon>
        <taxon>Arthropoda</taxon>
        <taxon>Hexapoda</taxon>
        <taxon>Collembola</taxon>
        <taxon>Entomobryomorpha</taxon>
        <taxon>Isotomoidea</taxon>
        <taxon>Isotomidae</taxon>
        <taxon>Proisotominae</taxon>
        <taxon>Folsomia</taxon>
    </lineage>
</organism>
<comment type="cofactor">
    <cofactor evidence="1">
        <name>Mg(2+)</name>
        <dbReference type="ChEBI" id="CHEBI:18420"/>
    </cofactor>
</comment>
<dbReference type="CDD" id="cd00685">
    <property type="entry name" value="Trans_IPPS_HT"/>
    <property type="match status" value="1"/>
</dbReference>
<evidence type="ECO:0000256" key="2">
    <source>
        <dbReference type="ARBA" id="ARBA00006706"/>
    </source>
</evidence>
<comment type="caution">
    <text evidence="8">The sequence shown here is derived from an EMBL/GenBank/DDBJ whole genome shotgun (WGS) entry which is preliminary data.</text>
</comment>
<dbReference type="OrthoDB" id="9927103at2759"/>
<evidence type="ECO:0000256" key="5">
    <source>
        <dbReference type="ARBA" id="ARBA00022842"/>
    </source>
</evidence>
<dbReference type="Pfam" id="PF00348">
    <property type="entry name" value="polyprenyl_synt"/>
    <property type="match status" value="1"/>
</dbReference>
<evidence type="ECO:0000256" key="7">
    <source>
        <dbReference type="RuleBase" id="RU004466"/>
    </source>
</evidence>
<evidence type="ECO:0000256" key="1">
    <source>
        <dbReference type="ARBA" id="ARBA00001946"/>
    </source>
</evidence>
<dbReference type="GO" id="GO:0006744">
    <property type="term" value="P:ubiquinone biosynthetic process"/>
    <property type="evidence" value="ECO:0007669"/>
    <property type="project" value="TreeGrafter"/>
</dbReference>
<dbReference type="SUPFAM" id="SSF48576">
    <property type="entry name" value="Terpenoid synthases"/>
    <property type="match status" value="1"/>
</dbReference>
<evidence type="ECO:0000313" key="9">
    <source>
        <dbReference type="Proteomes" id="UP000198287"/>
    </source>
</evidence>
<dbReference type="GO" id="GO:0004659">
    <property type="term" value="F:prenyltransferase activity"/>
    <property type="evidence" value="ECO:0007669"/>
    <property type="project" value="InterPro"/>
</dbReference>
<dbReference type="GO" id="GO:0008299">
    <property type="term" value="P:isoprenoid biosynthetic process"/>
    <property type="evidence" value="ECO:0007669"/>
    <property type="project" value="UniProtKB-KW"/>
</dbReference>
<dbReference type="AlphaFoldDB" id="A0A226E4I9"/>
<keyword evidence="4" id="KW-0479">Metal-binding</keyword>
<evidence type="ECO:0000256" key="4">
    <source>
        <dbReference type="ARBA" id="ARBA00022723"/>
    </source>
</evidence>
<dbReference type="GO" id="GO:1990234">
    <property type="term" value="C:transferase complex"/>
    <property type="evidence" value="ECO:0007669"/>
    <property type="project" value="TreeGrafter"/>
</dbReference>
<dbReference type="GO" id="GO:0042811">
    <property type="term" value="P:pheromone biosynthetic process"/>
    <property type="evidence" value="ECO:0007669"/>
    <property type="project" value="UniProtKB-ARBA"/>
</dbReference>
<reference evidence="8 9" key="1">
    <citation type="submission" date="2015-12" db="EMBL/GenBank/DDBJ databases">
        <title>The genome of Folsomia candida.</title>
        <authorList>
            <person name="Faddeeva A."/>
            <person name="Derks M.F."/>
            <person name="Anvar Y."/>
            <person name="Smit S."/>
            <person name="Van Straalen N."/>
            <person name="Roelofs D."/>
        </authorList>
    </citation>
    <scope>NUCLEOTIDE SEQUENCE [LARGE SCALE GENOMIC DNA]</scope>
    <source>
        <strain evidence="8 9">VU population</strain>
        <tissue evidence="8">Whole body</tissue>
    </source>
</reference>
<evidence type="ECO:0000313" key="8">
    <source>
        <dbReference type="EMBL" id="OXA52198.1"/>
    </source>
</evidence>
<dbReference type="OMA" id="GKQMRPM"/>
<keyword evidence="9" id="KW-1185">Reference proteome</keyword>
<dbReference type="InterPro" id="IPR033749">
    <property type="entry name" value="Polyprenyl_synt_CS"/>
</dbReference>